<evidence type="ECO:0000313" key="1">
    <source>
        <dbReference type="EMBL" id="KAI8545634.1"/>
    </source>
</evidence>
<gene>
    <name evidence="1" type="ORF">RHMOL_Rhmol07G0055100</name>
</gene>
<sequence length="194" mass="22455">MGDGRKEEMEGGDGGGGRAEEEEGWVEEEKGLEYENIFEDLSQKSPLLLQYNPNYKKIPVLVHNGKPISESLVILEYIEDTWKRNPLLPEDPYERAMARFWAKFSDEEKNLKERSSWEEQQLASLTFALGWIANLLGVIEELTGIKFMDAKKFPQISKWMHNFCDVPVIKANWPPLDNLVTKYQAIRNKYLATK</sequence>
<keyword evidence="2" id="KW-1185">Reference proteome</keyword>
<name>A0ACC0MYH9_RHOML</name>
<reference evidence="1" key="1">
    <citation type="submission" date="2022-02" db="EMBL/GenBank/DDBJ databases">
        <title>Plant Genome Project.</title>
        <authorList>
            <person name="Zhang R.-G."/>
        </authorList>
    </citation>
    <scope>NUCLEOTIDE SEQUENCE</scope>
    <source>
        <strain evidence="1">AT1</strain>
    </source>
</reference>
<comment type="caution">
    <text evidence="1">The sequence shown here is derived from an EMBL/GenBank/DDBJ whole genome shotgun (WGS) entry which is preliminary data.</text>
</comment>
<organism evidence="1 2">
    <name type="scientific">Rhododendron molle</name>
    <name type="common">Chinese azalea</name>
    <name type="synonym">Azalea mollis</name>
    <dbReference type="NCBI Taxonomy" id="49168"/>
    <lineage>
        <taxon>Eukaryota</taxon>
        <taxon>Viridiplantae</taxon>
        <taxon>Streptophyta</taxon>
        <taxon>Embryophyta</taxon>
        <taxon>Tracheophyta</taxon>
        <taxon>Spermatophyta</taxon>
        <taxon>Magnoliopsida</taxon>
        <taxon>eudicotyledons</taxon>
        <taxon>Gunneridae</taxon>
        <taxon>Pentapetalae</taxon>
        <taxon>asterids</taxon>
        <taxon>Ericales</taxon>
        <taxon>Ericaceae</taxon>
        <taxon>Ericoideae</taxon>
        <taxon>Rhodoreae</taxon>
        <taxon>Rhododendron</taxon>
    </lineage>
</organism>
<dbReference type="Proteomes" id="UP001062846">
    <property type="component" value="Chromosome 7"/>
</dbReference>
<dbReference type="EMBL" id="CM046394">
    <property type="protein sequence ID" value="KAI8545634.1"/>
    <property type="molecule type" value="Genomic_DNA"/>
</dbReference>
<protein>
    <submittedName>
        <fullName evidence="1">Uncharacterized protein</fullName>
    </submittedName>
</protein>
<accession>A0ACC0MYH9</accession>
<evidence type="ECO:0000313" key="2">
    <source>
        <dbReference type="Proteomes" id="UP001062846"/>
    </source>
</evidence>
<proteinExistence type="predicted"/>